<sequence>MTNRVILIDQTYRKMWGSVLAIFRQACLCEADCEDLAQNVFLRLMSLDLLVPETIEGMTATIAYHFRTDYLRRRAAIRRHFTETLTADAFDNRSSDEHVLIKELYALEQTALDRMAPANRQIYLLSHYADKTNEEIAQTLSMSYRAVESRLYRSRQEVREYVRRMAM</sequence>
<evidence type="ECO:0000256" key="2">
    <source>
        <dbReference type="ARBA" id="ARBA00023015"/>
    </source>
</evidence>
<evidence type="ECO:0000313" key="7">
    <source>
        <dbReference type="Proteomes" id="UP001487296"/>
    </source>
</evidence>
<dbReference type="InterPro" id="IPR014284">
    <property type="entry name" value="RNA_pol_sigma-70_dom"/>
</dbReference>
<protein>
    <submittedName>
        <fullName evidence="6">Sigma-70 family RNA polymerase sigma factor</fullName>
    </submittedName>
</protein>
<dbReference type="NCBIfam" id="TIGR02937">
    <property type="entry name" value="sigma70-ECF"/>
    <property type="match status" value="1"/>
</dbReference>
<dbReference type="Gene3D" id="1.10.10.10">
    <property type="entry name" value="Winged helix-like DNA-binding domain superfamily/Winged helix DNA-binding domain"/>
    <property type="match status" value="1"/>
</dbReference>
<dbReference type="SUPFAM" id="SSF88946">
    <property type="entry name" value="Sigma2 domain of RNA polymerase sigma factors"/>
    <property type="match status" value="1"/>
</dbReference>
<dbReference type="InterPro" id="IPR013325">
    <property type="entry name" value="RNA_pol_sigma_r2"/>
</dbReference>
<keyword evidence="3" id="KW-0731">Sigma factor</keyword>
<comment type="caution">
    <text evidence="6">The sequence shown here is derived from an EMBL/GenBank/DDBJ whole genome shotgun (WGS) entry which is preliminary data.</text>
</comment>
<proteinExistence type="inferred from homology"/>
<evidence type="ECO:0000256" key="4">
    <source>
        <dbReference type="ARBA" id="ARBA00023163"/>
    </source>
</evidence>
<dbReference type="InterPro" id="IPR013324">
    <property type="entry name" value="RNA_pol_sigma_r3/r4-like"/>
</dbReference>
<evidence type="ECO:0000256" key="1">
    <source>
        <dbReference type="ARBA" id="ARBA00010641"/>
    </source>
</evidence>
<organism evidence="6 7">
    <name type="scientific">Hallella faecis</name>
    <dbReference type="NCBI Taxonomy" id="2841596"/>
    <lineage>
        <taxon>Bacteria</taxon>
        <taxon>Pseudomonadati</taxon>
        <taxon>Bacteroidota</taxon>
        <taxon>Bacteroidia</taxon>
        <taxon>Bacteroidales</taxon>
        <taxon>Prevotellaceae</taxon>
        <taxon>Hallella</taxon>
    </lineage>
</organism>
<dbReference type="SUPFAM" id="SSF88659">
    <property type="entry name" value="Sigma3 and sigma4 domains of RNA polymerase sigma factors"/>
    <property type="match status" value="1"/>
</dbReference>
<evidence type="ECO:0000259" key="5">
    <source>
        <dbReference type="Pfam" id="PF08281"/>
    </source>
</evidence>
<name>A0ABV1FQM5_9BACT</name>
<dbReference type="InterPro" id="IPR036388">
    <property type="entry name" value="WH-like_DNA-bd_sf"/>
</dbReference>
<keyword evidence="7" id="KW-1185">Reference proteome</keyword>
<dbReference type="PANTHER" id="PTHR43133">
    <property type="entry name" value="RNA POLYMERASE ECF-TYPE SIGMA FACTO"/>
    <property type="match status" value="1"/>
</dbReference>
<keyword evidence="2" id="KW-0805">Transcription regulation</keyword>
<dbReference type="Proteomes" id="UP001487296">
    <property type="component" value="Unassembled WGS sequence"/>
</dbReference>
<keyword evidence="4" id="KW-0804">Transcription</keyword>
<dbReference type="InterPro" id="IPR013249">
    <property type="entry name" value="RNA_pol_sigma70_r4_t2"/>
</dbReference>
<evidence type="ECO:0000313" key="6">
    <source>
        <dbReference type="EMBL" id="MEQ2486721.1"/>
    </source>
</evidence>
<evidence type="ECO:0000256" key="3">
    <source>
        <dbReference type="ARBA" id="ARBA00023082"/>
    </source>
</evidence>
<reference evidence="6 7" key="1">
    <citation type="submission" date="2024-04" db="EMBL/GenBank/DDBJ databases">
        <title>Human intestinal bacterial collection.</title>
        <authorList>
            <person name="Pauvert C."/>
            <person name="Hitch T.C.A."/>
            <person name="Clavel T."/>
        </authorList>
    </citation>
    <scope>NUCLEOTIDE SEQUENCE [LARGE SCALE GENOMIC DNA]</scope>
    <source>
        <strain evidence="6 7">CLA-AA-H145</strain>
    </source>
</reference>
<gene>
    <name evidence="6" type="ORF">AAAT34_06595</name>
</gene>
<dbReference type="EMBL" id="JBBNFP010000020">
    <property type="protein sequence ID" value="MEQ2486721.1"/>
    <property type="molecule type" value="Genomic_DNA"/>
</dbReference>
<dbReference type="Gene3D" id="1.10.1740.10">
    <property type="match status" value="1"/>
</dbReference>
<feature type="domain" description="RNA polymerase sigma factor 70 region 4 type 2" evidence="5">
    <location>
        <begin position="109"/>
        <end position="157"/>
    </location>
</feature>
<comment type="similarity">
    <text evidence="1">Belongs to the sigma-70 factor family. ECF subfamily.</text>
</comment>
<dbReference type="PANTHER" id="PTHR43133:SF46">
    <property type="entry name" value="RNA POLYMERASE SIGMA-70 FACTOR ECF SUBFAMILY"/>
    <property type="match status" value="1"/>
</dbReference>
<dbReference type="InterPro" id="IPR039425">
    <property type="entry name" value="RNA_pol_sigma-70-like"/>
</dbReference>
<accession>A0ABV1FQM5</accession>
<dbReference type="RefSeq" id="WP_215759804.1">
    <property type="nucleotide sequence ID" value="NZ_JAHKBE010000020.1"/>
</dbReference>
<dbReference type="Pfam" id="PF08281">
    <property type="entry name" value="Sigma70_r4_2"/>
    <property type="match status" value="1"/>
</dbReference>